<dbReference type="Proteomes" id="UP000824120">
    <property type="component" value="Chromosome 8"/>
</dbReference>
<evidence type="ECO:0000313" key="1">
    <source>
        <dbReference type="EMBL" id="KAG5590847.1"/>
    </source>
</evidence>
<protein>
    <submittedName>
        <fullName evidence="1">Uncharacterized protein</fullName>
    </submittedName>
</protein>
<organism evidence="1 2">
    <name type="scientific">Solanum commersonii</name>
    <name type="common">Commerson's wild potato</name>
    <name type="synonym">Commerson's nightshade</name>
    <dbReference type="NCBI Taxonomy" id="4109"/>
    <lineage>
        <taxon>Eukaryota</taxon>
        <taxon>Viridiplantae</taxon>
        <taxon>Streptophyta</taxon>
        <taxon>Embryophyta</taxon>
        <taxon>Tracheophyta</taxon>
        <taxon>Spermatophyta</taxon>
        <taxon>Magnoliopsida</taxon>
        <taxon>eudicotyledons</taxon>
        <taxon>Gunneridae</taxon>
        <taxon>Pentapetalae</taxon>
        <taxon>asterids</taxon>
        <taxon>lamiids</taxon>
        <taxon>Solanales</taxon>
        <taxon>Solanaceae</taxon>
        <taxon>Solanoideae</taxon>
        <taxon>Solaneae</taxon>
        <taxon>Solanum</taxon>
    </lineage>
</organism>
<sequence>MGRVHVEQILQEALYYTEGDLAQEEELEVKDFIINGVWDEPKLRSILSEDMAEHIVLNIRPKTSEVDIDKAWLSGNTTGLFTVKSTYHLVRGRKAEEDWRSYNIEATGFHNYTICKEDAIYFWNKKAAQELFLSYNSQQKVIQRPTKVESLGAISESKACIQQRNRDEEAREPTGLLLFVLNWKTQGVRCIKKDGKDKEFGQYLHRSTKLK</sequence>
<accession>A0A9J5XTE5</accession>
<reference evidence="1 2" key="1">
    <citation type="submission" date="2020-09" db="EMBL/GenBank/DDBJ databases">
        <title>De no assembly of potato wild relative species, Solanum commersonii.</title>
        <authorList>
            <person name="Cho K."/>
        </authorList>
    </citation>
    <scope>NUCLEOTIDE SEQUENCE [LARGE SCALE GENOMIC DNA]</scope>
    <source>
        <strain evidence="1">LZ3.2</strain>
        <tissue evidence="1">Leaf</tissue>
    </source>
</reference>
<dbReference type="EMBL" id="JACXVP010000008">
    <property type="protein sequence ID" value="KAG5590847.1"/>
    <property type="molecule type" value="Genomic_DNA"/>
</dbReference>
<comment type="caution">
    <text evidence="1">The sequence shown here is derived from an EMBL/GenBank/DDBJ whole genome shotgun (WGS) entry which is preliminary data.</text>
</comment>
<proteinExistence type="predicted"/>
<dbReference type="AlphaFoldDB" id="A0A9J5XTE5"/>
<evidence type="ECO:0000313" key="2">
    <source>
        <dbReference type="Proteomes" id="UP000824120"/>
    </source>
</evidence>
<gene>
    <name evidence="1" type="ORF">H5410_041361</name>
</gene>
<keyword evidence="2" id="KW-1185">Reference proteome</keyword>
<name>A0A9J5XTE5_SOLCO</name>